<proteinExistence type="predicted"/>
<dbReference type="AlphaFoldDB" id="A0A1G8VR11"/>
<reference evidence="1 2" key="1">
    <citation type="submission" date="2016-10" db="EMBL/GenBank/DDBJ databases">
        <authorList>
            <person name="de Groot N.N."/>
        </authorList>
    </citation>
    <scope>NUCLEOTIDE SEQUENCE [LARGE SCALE GENOMIC DNA]</scope>
    <source>
        <strain evidence="1 2">DSM 25294</strain>
    </source>
</reference>
<evidence type="ECO:0000313" key="1">
    <source>
        <dbReference type="EMBL" id="SDJ68511.1"/>
    </source>
</evidence>
<dbReference type="RefSeq" id="WP_093155973.1">
    <property type="nucleotide sequence ID" value="NZ_FNEK01000022.1"/>
</dbReference>
<dbReference type="EMBL" id="FNEK01000022">
    <property type="protein sequence ID" value="SDJ68511.1"/>
    <property type="molecule type" value="Genomic_DNA"/>
</dbReference>
<name>A0A1G8VR11_9RHOB</name>
<protein>
    <submittedName>
        <fullName evidence="1">Uncharacterized protein</fullName>
    </submittedName>
</protein>
<dbReference type="Proteomes" id="UP000199382">
    <property type="component" value="Unassembled WGS sequence"/>
</dbReference>
<evidence type="ECO:0000313" key="2">
    <source>
        <dbReference type="Proteomes" id="UP000199382"/>
    </source>
</evidence>
<keyword evidence="2" id="KW-1185">Reference proteome</keyword>
<organism evidence="1 2">
    <name type="scientific">Aliiruegeria lutimaris</name>
    <dbReference type="NCBI Taxonomy" id="571298"/>
    <lineage>
        <taxon>Bacteria</taxon>
        <taxon>Pseudomonadati</taxon>
        <taxon>Pseudomonadota</taxon>
        <taxon>Alphaproteobacteria</taxon>
        <taxon>Rhodobacterales</taxon>
        <taxon>Roseobacteraceae</taxon>
        <taxon>Aliiruegeria</taxon>
    </lineage>
</organism>
<sequence>MSLDLIKDLQERNVVLSPSMKAEIIQAERTANAILSIMDGIALAANALTSAGKTLLKATPKPSES</sequence>
<gene>
    <name evidence="1" type="ORF">SAMN04488026_10229</name>
</gene>
<accession>A0A1G8VR11</accession>